<keyword evidence="3" id="KW-1185">Reference proteome</keyword>
<proteinExistence type="predicted"/>
<evidence type="ECO:0000313" key="3">
    <source>
        <dbReference type="Proteomes" id="UP000314294"/>
    </source>
</evidence>
<reference evidence="2 3" key="1">
    <citation type="submission" date="2019-03" db="EMBL/GenBank/DDBJ databases">
        <title>First draft genome of Liparis tanakae, snailfish: a comprehensive survey of snailfish specific genes.</title>
        <authorList>
            <person name="Kim W."/>
            <person name="Song I."/>
            <person name="Jeong J.-H."/>
            <person name="Kim D."/>
            <person name="Kim S."/>
            <person name="Ryu S."/>
            <person name="Song J.Y."/>
            <person name="Lee S.K."/>
        </authorList>
    </citation>
    <scope>NUCLEOTIDE SEQUENCE [LARGE SCALE GENOMIC DNA]</scope>
    <source>
        <tissue evidence="2">Muscle</tissue>
    </source>
</reference>
<feature type="compositionally biased region" description="Basic and acidic residues" evidence="1">
    <location>
        <begin position="1"/>
        <end position="12"/>
    </location>
</feature>
<evidence type="ECO:0000313" key="2">
    <source>
        <dbReference type="EMBL" id="TNN28200.1"/>
    </source>
</evidence>
<protein>
    <submittedName>
        <fullName evidence="2">Uncharacterized protein</fullName>
    </submittedName>
</protein>
<organism evidence="2 3">
    <name type="scientific">Liparis tanakae</name>
    <name type="common">Tanaka's snailfish</name>
    <dbReference type="NCBI Taxonomy" id="230148"/>
    <lineage>
        <taxon>Eukaryota</taxon>
        <taxon>Metazoa</taxon>
        <taxon>Chordata</taxon>
        <taxon>Craniata</taxon>
        <taxon>Vertebrata</taxon>
        <taxon>Euteleostomi</taxon>
        <taxon>Actinopterygii</taxon>
        <taxon>Neopterygii</taxon>
        <taxon>Teleostei</taxon>
        <taxon>Neoteleostei</taxon>
        <taxon>Acanthomorphata</taxon>
        <taxon>Eupercaria</taxon>
        <taxon>Perciformes</taxon>
        <taxon>Cottioidei</taxon>
        <taxon>Cottales</taxon>
        <taxon>Liparidae</taxon>
        <taxon>Liparis</taxon>
    </lineage>
</organism>
<comment type="caution">
    <text evidence="2">The sequence shown here is derived from an EMBL/GenBank/DDBJ whole genome shotgun (WGS) entry which is preliminary data.</text>
</comment>
<gene>
    <name evidence="2" type="ORF">EYF80_061652</name>
</gene>
<evidence type="ECO:0000256" key="1">
    <source>
        <dbReference type="SAM" id="MobiDB-lite"/>
    </source>
</evidence>
<dbReference type="EMBL" id="SRLO01007173">
    <property type="protein sequence ID" value="TNN28200.1"/>
    <property type="molecule type" value="Genomic_DNA"/>
</dbReference>
<sequence>MWERHKDLDPEGHQGAPDSRGPAPQREEGYQNLRNIQYVVPPDTKDKTVPINTSDRRITTIEDTGLWMLLEGKA</sequence>
<dbReference type="AlphaFoldDB" id="A0A4Z2EHZ9"/>
<name>A0A4Z2EHZ9_9TELE</name>
<dbReference type="Proteomes" id="UP000314294">
    <property type="component" value="Unassembled WGS sequence"/>
</dbReference>
<accession>A0A4Z2EHZ9</accession>
<feature type="region of interest" description="Disordered" evidence="1">
    <location>
        <begin position="1"/>
        <end position="31"/>
    </location>
</feature>